<accession>A0A9D2P092</accession>
<dbReference type="AlphaFoldDB" id="A0A9D2P092"/>
<organism evidence="1 2">
    <name type="scientific">Candidatus Intestinimonas pullistercoris</name>
    <dbReference type="NCBI Taxonomy" id="2838623"/>
    <lineage>
        <taxon>Bacteria</taxon>
        <taxon>Bacillati</taxon>
        <taxon>Bacillota</taxon>
        <taxon>Clostridia</taxon>
        <taxon>Eubacteriales</taxon>
        <taxon>Intestinimonas</taxon>
    </lineage>
</organism>
<dbReference type="EMBL" id="DWWJ01000113">
    <property type="protein sequence ID" value="HJC41197.1"/>
    <property type="molecule type" value="Genomic_DNA"/>
</dbReference>
<protein>
    <submittedName>
        <fullName evidence="1">Uncharacterized protein</fullName>
    </submittedName>
</protein>
<proteinExistence type="predicted"/>
<gene>
    <name evidence="1" type="ORF">H9701_06560</name>
</gene>
<sequence length="208" mass="23211">MSRTSIDAGKLRDRLQVLELTEAPAGTWSWQSVRAARGQVELSTSDRRSNLFSSVGIGARGAEVLLRRQALSLHSALRWGEQHLFLTSIVPEGRLHLRLHTALVEPMTCLAVRTEDTVGEGGRPKAAETLRLTFPGVLTEKYARYEREETHAENETSYVLVTPKVIQLRSGDLVTVQEGPAKGVYHVAVCHVLDAWKNEYEIVWRGDV</sequence>
<dbReference type="Proteomes" id="UP000823882">
    <property type="component" value="Unassembled WGS sequence"/>
</dbReference>
<reference evidence="1" key="1">
    <citation type="journal article" date="2021" name="PeerJ">
        <title>Extensive microbial diversity within the chicken gut microbiome revealed by metagenomics and culture.</title>
        <authorList>
            <person name="Gilroy R."/>
            <person name="Ravi A."/>
            <person name="Getino M."/>
            <person name="Pursley I."/>
            <person name="Horton D.L."/>
            <person name="Alikhan N.F."/>
            <person name="Baker D."/>
            <person name="Gharbi K."/>
            <person name="Hall N."/>
            <person name="Watson M."/>
            <person name="Adriaenssens E.M."/>
            <person name="Foster-Nyarko E."/>
            <person name="Jarju S."/>
            <person name="Secka A."/>
            <person name="Antonio M."/>
            <person name="Oren A."/>
            <person name="Chaudhuri R.R."/>
            <person name="La Ragione R."/>
            <person name="Hildebrand F."/>
            <person name="Pallen M.J."/>
        </authorList>
    </citation>
    <scope>NUCLEOTIDE SEQUENCE</scope>
    <source>
        <strain evidence="1">CHK186-1790</strain>
    </source>
</reference>
<evidence type="ECO:0000313" key="2">
    <source>
        <dbReference type="Proteomes" id="UP000823882"/>
    </source>
</evidence>
<name>A0A9D2P092_9FIRM</name>
<comment type="caution">
    <text evidence="1">The sequence shown here is derived from an EMBL/GenBank/DDBJ whole genome shotgun (WGS) entry which is preliminary data.</text>
</comment>
<evidence type="ECO:0000313" key="1">
    <source>
        <dbReference type="EMBL" id="HJC41197.1"/>
    </source>
</evidence>
<reference evidence="1" key="2">
    <citation type="submission" date="2021-04" db="EMBL/GenBank/DDBJ databases">
        <authorList>
            <person name="Gilroy R."/>
        </authorList>
    </citation>
    <scope>NUCLEOTIDE SEQUENCE</scope>
    <source>
        <strain evidence="1">CHK186-1790</strain>
    </source>
</reference>